<accession>A0A915YFC5</accession>
<dbReference type="RefSeq" id="WP_264793223.1">
    <property type="nucleotide sequence ID" value="NZ_AP026867.1"/>
</dbReference>
<reference evidence="2" key="1">
    <citation type="submission" date="2022-09" db="EMBL/GenBank/DDBJ databases">
        <title>Aureispira anguillicida sp. nov., isolated from Leptocephalus of Japanese eel Anguilla japonica.</title>
        <authorList>
            <person name="Yuasa K."/>
            <person name="Mekata T."/>
            <person name="Ikunari K."/>
        </authorList>
    </citation>
    <scope>NUCLEOTIDE SEQUENCE</scope>
    <source>
        <strain evidence="2">EL160426</strain>
    </source>
</reference>
<dbReference type="EMBL" id="AP026867">
    <property type="protein sequence ID" value="BDS12110.1"/>
    <property type="molecule type" value="Genomic_DNA"/>
</dbReference>
<dbReference type="InterPro" id="IPR011990">
    <property type="entry name" value="TPR-like_helical_dom_sf"/>
</dbReference>
<dbReference type="AlphaFoldDB" id="A0A915YFC5"/>
<keyword evidence="1" id="KW-0812">Transmembrane</keyword>
<dbReference type="Gene3D" id="1.25.40.10">
    <property type="entry name" value="Tetratricopeptide repeat domain"/>
    <property type="match status" value="1"/>
</dbReference>
<gene>
    <name evidence="2" type="ORF">AsAng_0028250</name>
</gene>
<dbReference type="KEGG" id="aup:AsAng_0028250"/>
<organism evidence="2 3">
    <name type="scientific">Aureispira anguillae</name>
    <dbReference type="NCBI Taxonomy" id="2864201"/>
    <lineage>
        <taxon>Bacteria</taxon>
        <taxon>Pseudomonadati</taxon>
        <taxon>Bacteroidota</taxon>
        <taxon>Saprospiria</taxon>
        <taxon>Saprospirales</taxon>
        <taxon>Saprospiraceae</taxon>
        <taxon>Aureispira</taxon>
    </lineage>
</organism>
<evidence type="ECO:0000313" key="2">
    <source>
        <dbReference type="EMBL" id="BDS12110.1"/>
    </source>
</evidence>
<evidence type="ECO:0000256" key="1">
    <source>
        <dbReference type="SAM" id="Phobius"/>
    </source>
</evidence>
<keyword evidence="1" id="KW-1133">Transmembrane helix</keyword>
<name>A0A915YFC5_9BACT</name>
<feature type="transmembrane region" description="Helical" evidence="1">
    <location>
        <begin position="31"/>
        <end position="49"/>
    </location>
</feature>
<keyword evidence="3" id="KW-1185">Reference proteome</keyword>
<evidence type="ECO:0000313" key="3">
    <source>
        <dbReference type="Proteomes" id="UP001060919"/>
    </source>
</evidence>
<evidence type="ECO:0008006" key="4">
    <source>
        <dbReference type="Google" id="ProtNLM"/>
    </source>
</evidence>
<keyword evidence="1" id="KW-0472">Membrane</keyword>
<sequence>MANEQYTEIQDLSADELKAKANNVFEENKNLVTGVGAVLVVLILGIYWYSQMYKKPREAEGQIELYKANIELERDSFKLALTGREVIGQANNFIGYVGIIDQYSGTDASNLAHYYAGVASLKIGKPDLALDYLSNFSGEELLQTQAYTMMGDAASELEDIDGAVNYYNKAAAATDNLSLALYAKYKAGKLMEYKGKSAEAKKYFQDILDTDKQIGESLGADKDLIRLK</sequence>
<protein>
    <recommendedName>
        <fullName evidence="4">Tetratricopeptide repeat-like domain-containing protein</fullName>
    </recommendedName>
</protein>
<proteinExistence type="predicted"/>
<dbReference type="Proteomes" id="UP001060919">
    <property type="component" value="Chromosome"/>
</dbReference>
<dbReference type="SUPFAM" id="SSF48452">
    <property type="entry name" value="TPR-like"/>
    <property type="match status" value="1"/>
</dbReference>